<name>A0A822YKQ5_NELNU</name>
<organism evidence="1 2">
    <name type="scientific">Nelumbo nucifera</name>
    <name type="common">Sacred lotus</name>
    <dbReference type="NCBI Taxonomy" id="4432"/>
    <lineage>
        <taxon>Eukaryota</taxon>
        <taxon>Viridiplantae</taxon>
        <taxon>Streptophyta</taxon>
        <taxon>Embryophyta</taxon>
        <taxon>Tracheophyta</taxon>
        <taxon>Spermatophyta</taxon>
        <taxon>Magnoliopsida</taxon>
        <taxon>Proteales</taxon>
        <taxon>Nelumbonaceae</taxon>
        <taxon>Nelumbo</taxon>
    </lineage>
</organism>
<comment type="caution">
    <text evidence="1">The sequence shown here is derived from an EMBL/GenBank/DDBJ whole genome shotgun (WGS) entry which is preliminary data.</text>
</comment>
<evidence type="ECO:0000313" key="2">
    <source>
        <dbReference type="Proteomes" id="UP000607653"/>
    </source>
</evidence>
<dbReference type="AlphaFoldDB" id="A0A822YKQ5"/>
<proteinExistence type="predicted"/>
<evidence type="ECO:0000313" key="1">
    <source>
        <dbReference type="EMBL" id="DAD34764.1"/>
    </source>
</evidence>
<dbReference type="Proteomes" id="UP000607653">
    <property type="component" value="Unassembled WGS sequence"/>
</dbReference>
<protein>
    <submittedName>
        <fullName evidence="1">Uncharacterized protein</fullName>
    </submittedName>
</protein>
<gene>
    <name evidence="1" type="ORF">HUJ06_005404</name>
</gene>
<accession>A0A822YKQ5</accession>
<keyword evidence="2" id="KW-1185">Reference proteome</keyword>
<dbReference type="EMBL" id="DUZY01000004">
    <property type="protein sequence ID" value="DAD34764.1"/>
    <property type="molecule type" value="Genomic_DNA"/>
</dbReference>
<reference evidence="1 2" key="1">
    <citation type="journal article" date="2020" name="Mol. Biol. Evol.">
        <title>Distinct Expression and Methylation Patterns for Genes with Different Fates following a Single Whole-Genome Duplication in Flowering Plants.</title>
        <authorList>
            <person name="Shi T."/>
            <person name="Rahmani R.S."/>
            <person name="Gugger P.F."/>
            <person name="Wang M."/>
            <person name="Li H."/>
            <person name="Zhang Y."/>
            <person name="Li Z."/>
            <person name="Wang Q."/>
            <person name="Van de Peer Y."/>
            <person name="Marchal K."/>
            <person name="Chen J."/>
        </authorList>
    </citation>
    <scope>NUCLEOTIDE SEQUENCE [LARGE SCALE GENOMIC DNA]</scope>
    <source>
        <tissue evidence="1">Leaf</tissue>
    </source>
</reference>
<sequence length="48" mass="5574">MGSAFARFLYIEKRSIKHPKHSHGQSRDILHLSPTSKFKIQKLDGKPR</sequence>